<evidence type="ECO:0000313" key="2">
    <source>
        <dbReference type="EMBL" id="GAA2354740.1"/>
    </source>
</evidence>
<dbReference type="EMBL" id="BAAARA010000013">
    <property type="protein sequence ID" value="GAA2354740.1"/>
    <property type="molecule type" value="Genomic_DNA"/>
</dbReference>
<sequence>MKRSPGIAVRGLPQYRLFSRGPQDTEPSVMALPAKTRLSSGESQPWRERDSTPCRIGHGVQFSTRRQPLLQVWDSARTAAGPQTSSGEDSRDAA</sequence>
<evidence type="ECO:0000256" key="1">
    <source>
        <dbReference type="SAM" id="MobiDB-lite"/>
    </source>
</evidence>
<name>A0ABP5TMI6_9PSEU</name>
<dbReference type="Proteomes" id="UP001501218">
    <property type="component" value="Unassembled WGS sequence"/>
</dbReference>
<accession>A0ABP5TMI6</accession>
<protein>
    <submittedName>
        <fullName evidence="2">Uncharacterized protein</fullName>
    </submittedName>
</protein>
<evidence type="ECO:0000313" key="3">
    <source>
        <dbReference type="Proteomes" id="UP001501218"/>
    </source>
</evidence>
<gene>
    <name evidence="2" type="ORF">GCM10009854_35960</name>
</gene>
<reference evidence="3" key="1">
    <citation type="journal article" date="2019" name="Int. J. Syst. Evol. Microbiol.">
        <title>The Global Catalogue of Microorganisms (GCM) 10K type strain sequencing project: providing services to taxonomists for standard genome sequencing and annotation.</title>
        <authorList>
            <consortium name="The Broad Institute Genomics Platform"/>
            <consortium name="The Broad Institute Genome Sequencing Center for Infectious Disease"/>
            <person name="Wu L."/>
            <person name="Ma J."/>
        </authorList>
    </citation>
    <scope>NUCLEOTIDE SEQUENCE [LARGE SCALE GENOMIC DNA]</scope>
    <source>
        <strain evidence="3">JCM 16221</strain>
    </source>
</reference>
<organism evidence="2 3">
    <name type="scientific">Saccharopolyspora halophila</name>
    <dbReference type="NCBI Taxonomy" id="405551"/>
    <lineage>
        <taxon>Bacteria</taxon>
        <taxon>Bacillati</taxon>
        <taxon>Actinomycetota</taxon>
        <taxon>Actinomycetes</taxon>
        <taxon>Pseudonocardiales</taxon>
        <taxon>Pseudonocardiaceae</taxon>
        <taxon>Saccharopolyspora</taxon>
    </lineage>
</organism>
<keyword evidence="3" id="KW-1185">Reference proteome</keyword>
<comment type="caution">
    <text evidence="2">The sequence shown here is derived from an EMBL/GenBank/DDBJ whole genome shotgun (WGS) entry which is preliminary data.</text>
</comment>
<proteinExistence type="predicted"/>
<feature type="region of interest" description="Disordered" evidence="1">
    <location>
        <begin position="18"/>
        <end position="61"/>
    </location>
</feature>
<feature type="region of interest" description="Disordered" evidence="1">
    <location>
        <begin position="75"/>
        <end position="94"/>
    </location>
</feature>